<evidence type="ECO:0000256" key="3">
    <source>
        <dbReference type="ARBA" id="ARBA00023049"/>
    </source>
</evidence>
<keyword evidence="3" id="KW-0645">Protease</keyword>
<keyword evidence="7" id="KW-1185">Reference proteome</keyword>
<keyword evidence="4" id="KW-0732">Signal</keyword>
<dbReference type="Gene3D" id="2.60.40.10">
    <property type="entry name" value="Immunoglobulins"/>
    <property type="match status" value="1"/>
</dbReference>
<feature type="signal peptide" evidence="4">
    <location>
        <begin position="1"/>
        <end position="18"/>
    </location>
</feature>
<evidence type="ECO:0000256" key="2">
    <source>
        <dbReference type="ARBA" id="ARBA00022525"/>
    </source>
</evidence>
<evidence type="ECO:0000313" key="6">
    <source>
        <dbReference type="EMBL" id="MUU78202.1"/>
    </source>
</evidence>
<protein>
    <submittedName>
        <fullName evidence="6">M28 family peptidase</fullName>
    </submittedName>
</protein>
<proteinExistence type="predicted"/>
<name>A0A6L6UB94_9FLAO</name>
<evidence type="ECO:0000313" key="7">
    <source>
        <dbReference type="Proteomes" id="UP000478208"/>
    </source>
</evidence>
<dbReference type="CDD" id="cd00063">
    <property type="entry name" value="FN3"/>
    <property type="match status" value="1"/>
</dbReference>
<keyword evidence="2" id="KW-0964">Secreted</keyword>
<evidence type="ECO:0000256" key="4">
    <source>
        <dbReference type="SAM" id="SignalP"/>
    </source>
</evidence>
<keyword evidence="3" id="KW-0378">Hydrolase</keyword>
<organism evidence="6 7">
    <name type="scientific">Winogradskyella endarachnes</name>
    <dbReference type="NCBI Taxonomy" id="2681965"/>
    <lineage>
        <taxon>Bacteria</taxon>
        <taxon>Pseudomonadati</taxon>
        <taxon>Bacteroidota</taxon>
        <taxon>Flavobacteriia</taxon>
        <taxon>Flavobacteriales</taxon>
        <taxon>Flavobacteriaceae</taxon>
        <taxon>Winogradskyella</taxon>
    </lineage>
</organism>
<feature type="chain" id="PRO_5027021087" evidence="4">
    <location>
        <begin position="19"/>
        <end position="443"/>
    </location>
</feature>
<reference evidence="6 7" key="1">
    <citation type="submission" date="2019-12" db="EMBL/GenBank/DDBJ databases">
        <authorList>
            <person name="Li J."/>
        </authorList>
    </citation>
    <scope>NUCLEOTIDE SEQUENCE [LARGE SCALE GENOMIC DNA]</scope>
    <source>
        <strain evidence="6 7">HL2-2</strain>
    </source>
</reference>
<evidence type="ECO:0000259" key="5">
    <source>
        <dbReference type="Pfam" id="PF04389"/>
    </source>
</evidence>
<evidence type="ECO:0000256" key="1">
    <source>
        <dbReference type="ARBA" id="ARBA00004613"/>
    </source>
</evidence>
<dbReference type="GO" id="GO:0005576">
    <property type="term" value="C:extracellular region"/>
    <property type="evidence" value="ECO:0007669"/>
    <property type="project" value="UniProtKB-SubCell"/>
</dbReference>
<dbReference type="PANTHER" id="PTHR12147">
    <property type="entry name" value="METALLOPEPTIDASE M28 FAMILY MEMBER"/>
    <property type="match status" value="1"/>
</dbReference>
<dbReference type="AlphaFoldDB" id="A0A6L6UB94"/>
<dbReference type="InterPro" id="IPR003961">
    <property type="entry name" value="FN3_dom"/>
</dbReference>
<dbReference type="PANTHER" id="PTHR12147:SF26">
    <property type="entry name" value="PEPTIDASE M28 DOMAIN-CONTAINING PROTEIN"/>
    <property type="match status" value="1"/>
</dbReference>
<sequence length="443" mass="49947">MKYHFSIALLLFSLFIFSQTDQKIYDIIEAVSAERIEKDIQTLVNFGTRNTFSDTISETRGIGAARRWIKSEFESISKNCNNCLNVFYQKDFVTKEGNKRVPHDAWIVNVVAIQKGIKYPNRYIIMSGDIDSRGSDTMEFTKDAPGANDNASGMAGTIEAARVLSQYKFENSIIYVGLSGEEQGLFGGGGLAKYAKEQNWDIIGILNNDMIGNIKGVDGVIDNRTFRIFSEPVPANETERQRSLRRFYGGEVDGISRQLARYVHKRTKVYMPEMNPMMIYRLDRFGRGGHHRPFNDLGFAGIRIMEAHENYTQQHQDIREEDGIKYGDVIEHVNFDYAKKLTAVNAINLACLAWAPPAPKTVAIGGIVEPSAKLKWNKVEGAVGYKIYWRDTTSPTWDNSRYVENTTEFTLNGIVIDNSLFGVAAVGDNGHESVVKFPNKILR</sequence>
<dbReference type="Proteomes" id="UP000478208">
    <property type="component" value="Unassembled WGS sequence"/>
</dbReference>
<keyword evidence="3" id="KW-0482">Metalloprotease</keyword>
<accession>A0A6L6UB94</accession>
<dbReference type="InterPro" id="IPR045175">
    <property type="entry name" value="M28_fam"/>
</dbReference>
<dbReference type="InterPro" id="IPR036116">
    <property type="entry name" value="FN3_sf"/>
</dbReference>
<dbReference type="Gene3D" id="3.40.630.10">
    <property type="entry name" value="Zn peptidases"/>
    <property type="match status" value="1"/>
</dbReference>
<dbReference type="InterPro" id="IPR013783">
    <property type="entry name" value="Ig-like_fold"/>
</dbReference>
<dbReference type="GO" id="GO:0006508">
    <property type="term" value="P:proteolysis"/>
    <property type="evidence" value="ECO:0007669"/>
    <property type="project" value="InterPro"/>
</dbReference>
<dbReference type="RefSeq" id="WP_157363095.1">
    <property type="nucleotide sequence ID" value="NZ_WOWS01000002.1"/>
</dbReference>
<dbReference type="GO" id="GO:0008235">
    <property type="term" value="F:metalloexopeptidase activity"/>
    <property type="evidence" value="ECO:0007669"/>
    <property type="project" value="InterPro"/>
</dbReference>
<dbReference type="EMBL" id="WOWS01000002">
    <property type="protein sequence ID" value="MUU78202.1"/>
    <property type="molecule type" value="Genomic_DNA"/>
</dbReference>
<dbReference type="SUPFAM" id="SSF53187">
    <property type="entry name" value="Zn-dependent exopeptidases"/>
    <property type="match status" value="1"/>
</dbReference>
<comment type="subcellular location">
    <subcellularLocation>
        <location evidence="1">Secreted</location>
    </subcellularLocation>
</comment>
<dbReference type="SUPFAM" id="SSF49265">
    <property type="entry name" value="Fibronectin type III"/>
    <property type="match status" value="1"/>
</dbReference>
<dbReference type="Pfam" id="PF04389">
    <property type="entry name" value="Peptidase_M28"/>
    <property type="match status" value="1"/>
</dbReference>
<feature type="domain" description="Peptidase M28" evidence="5">
    <location>
        <begin position="109"/>
        <end position="315"/>
    </location>
</feature>
<gene>
    <name evidence="6" type="ORF">GN138_07080</name>
</gene>
<dbReference type="InterPro" id="IPR007484">
    <property type="entry name" value="Peptidase_M28"/>
</dbReference>
<comment type="caution">
    <text evidence="6">The sequence shown here is derived from an EMBL/GenBank/DDBJ whole genome shotgun (WGS) entry which is preliminary data.</text>
</comment>